<keyword evidence="1" id="KW-0472">Membrane</keyword>
<proteinExistence type="predicted"/>
<evidence type="ECO:0000313" key="2">
    <source>
        <dbReference type="EMBL" id="KCZ80362.1"/>
    </source>
</evidence>
<dbReference type="OrthoDB" id="2197296at2759"/>
<feature type="transmembrane region" description="Helical" evidence="1">
    <location>
        <begin position="48"/>
        <end position="68"/>
    </location>
</feature>
<evidence type="ECO:0000256" key="1">
    <source>
        <dbReference type="SAM" id="Phobius"/>
    </source>
</evidence>
<keyword evidence="3" id="KW-1185">Reference proteome</keyword>
<feature type="transmembrane region" description="Helical" evidence="1">
    <location>
        <begin position="74"/>
        <end position="94"/>
    </location>
</feature>
<gene>
    <name evidence="2" type="ORF">H312_02230</name>
</gene>
<sequence length="151" mass="17786">MRKFYQFYLIFTIFIAIEMIGGVIYIRKAILDIRSIGIIEYPTLIDNSIGYLFANFLTFTSLSYAVIAQNHFALIFYFYFSSTILLSFLCITPFSKRPYLQLSYLSPKLFEILFVFYNSDLYSQKILFIRNRKIGSDLKLKRVLNVSIKLI</sequence>
<dbReference type="EMBL" id="KK365185">
    <property type="protein sequence ID" value="KCZ80362.1"/>
    <property type="molecule type" value="Genomic_DNA"/>
</dbReference>
<dbReference type="Proteomes" id="UP000030655">
    <property type="component" value="Unassembled WGS sequence"/>
</dbReference>
<keyword evidence="1" id="KW-0812">Transmembrane</keyword>
<protein>
    <submittedName>
        <fullName evidence="2">Uncharacterized protein</fullName>
    </submittedName>
</protein>
<organism evidence="2 3">
    <name type="scientific">Anncaliia algerae PRA339</name>
    <dbReference type="NCBI Taxonomy" id="1288291"/>
    <lineage>
        <taxon>Eukaryota</taxon>
        <taxon>Fungi</taxon>
        <taxon>Fungi incertae sedis</taxon>
        <taxon>Microsporidia</taxon>
        <taxon>Tubulinosematoidea</taxon>
        <taxon>Tubulinosematidae</taxon>
        <taxon>Anncaliia</taxon>
    </lineage>
</organism>
<evidence type="ECO:0000313" key="3">
    <source>
        <dbReference type="Proteomes" id="UP000030655"/>
    </source>
</evidence>
<accession>A0A059EZS1</accession>
<dbReference type="VEuPathDB" id="MicrosporidiaDB:H312_02230"/>
<name>A0A059EZS1_9MICR</name>
<dbReference type="AlphaFoldDB" id="A0A059EZS1"/>
<reference evidence="3" key="1">
    <citation type="submission" date="2013-02" db="EMBL/GenBank/DDBJ databases">
        <authorList>
            <consortium name="The Broad Institute Genome Sequencing Platform"/>
            <person name="Cuomo C."/>
            <person name="Becnel J."/>
            <person name="Sanscrainte N."/>
            <person name="Walker B."/>
            <person name="Young S.K."/>
            <person name="Zeng Q."/>
            <person name="Gargeya S."/>
            <person name="Fitzgerald M."/>
            <person name="Haas B."/>
            <person name="Abouelleil A."/>
            <person name="Alvarado L."/>
            <person name="Arachchi H.M."/>
            <person name="Berlin A.M."/>
            <person name="Chapman S.B."/>
            <person name="Dewar J."/>
            <person name="Goldberg J."/>
            <person name="Griggs A."/>
            <person name="Gujja S."/>
            <person name="Hansen M."/>
            <person name="Howarth C."/>
            <person name="Imamovic A."/>
            <person name="Larimer J."/>
            <person name="McCowan C."/>
            <person name="Murphy C."/>
            <person name="Neiman D."/>
            <person name="Pearson M."/>
            <person name="Priest M."/>
            <person name="Roberts A."/>
            <person name="Saif S."/>
            <person name="Shea T."/>
            <person name="Sisk P."/>
            <person name="Sykes S."/>
            <person name="Wortman J."/>
            <person name="Nusbaum C."/>
            <person name="Birren B."/>
        </authorList>
    </citation>
    <scope>NUCLEOTIDE SEQUENCE [LARGE SCALE GENOMIC DNA]</scope>
    <source>
        <strain evidence="3">PRA339</strain>
    </source>
</reference>
<keyword evidence="1" id="KW-1133">Transmembrane helix</keyword>
<dbReference type="HOGENOM" id="CLU_126085_1_0_1"/>
<reference evidence="2 3" key="2">
    <citation type="submission" date="2014-03" db="EMBL/GenBank/DDBJ databases">
        <title>The Genome Sequence of Anncaliia algerae insect isolate PRA339.</title>
        <authorList>
            <consortium name="The Broad Institute Genome Sequencing Platform"/>
            <consortium name="The Broad Institute Genome Sequencing Center for Infectious Disease"/>
            <person name="Cuomo C."/>
            <person name="Becnel J."/>
            <person name="Sanscrainte N."/>
            <person name="Walker B."/>
            <person name="Young S.K."/>
            <person name="Zeng Q."/>
            <person name="Gargeya S."/>
            <person name="Fitzgerald M."/>
            <person name="Haas B."/>
            <person name="Abouelleil A."/>
            <person name="Alvarado L."/>
            <person name="Arachchi H.M."/>
            <person name="Berlin A.M."/>
            <person name="Chapman S.B."/>
            <person name="Dewar J."/>
            <person name="Goldberg J."/>
            <person name="Griggs A."/>
            <person name="Gujja S."/>
            <person name="Hansen M."/>
            <person name="Howarth C."/>
            <person name="Imamovic A."/>
            <person name="Larimer J."/>
            <person name="McCowan C."/>
            <person name="Murphy C."/>
            <person name="Neiman D."/>
            <person name="Pearson M."/>
            <person name="Priest M."/>
            <person name="Roberts A."/>
            <person name="Saif S."/>
            <person name="Shea T."/>
            <person name="Sisk P."/>
            <person name="Sykes S."/>
            <person name="Wortman J."/>
            <person name="Nusbaum C."/>
            <person name="Birren B."/>
        </authorList>
    </citation>
    <scope>NUCLEOTIDE SEQUENCE [LARGE SCALE GENOMIC DNA]</scope>
    <source>
        <strain evidence="2 3">PRA339</strain>
    </source>
</reference>
<feature type="transmembrane region" description="Helical" evidence="1">
    <location>
        <begin position="6"/>
        <end position="27"/>
    </location>
</feature>